<dbReference type="SUPFAM" id="SSF49464">
    <property type="entry name" value="Carboxypeptidase regulatory domain-like"/>
    <property type="match status" value="1"/>
</dbReference>
<dbReference type="Proteomes" id="UP000627292">
    <property type="component" value="Unassembled WGS sequence"/>
</dbReference>
<dbReference type="InterPro" id="IPR043741">
    <property type="entry name" value="DUF5686"/>
</dbReference>
<organism evidence="1 2">
    <name type="scientific">Filimonas zeae</name>
    <dbReference type="NCBI Taxonomy" id="1737353"/>
    <lineage>
        <taxon>Bacteria</taxon>
        <taxon>Pseudomonadati</taxon>
        <taxon>Bacteroidota</taxon>
        <taxon>Chitinophagia</taxon>
        <taxon>Chitinophagales</taxon>
        <taxon>Chitinophagaceae</taxon>
        <taxon>Filimonas</taxon>
    </lineage>
</organism>
<proteinExistence type="predicted"/>
<dbReference type="AlphaFoldDB" id="A0A917MXT5"/>
<dbReference type="Pfam" id="PF13715">
    <property type="entry name" value="CarbopepD_reg_2"/>
    <property type="match status" value="1"/>
</dbReference>
<comment type="caution">
    <text evidence="1">The sequence shown here is derived from an EMBL/GenBank/DDBJ whole genome shotgun (WGS) entry which is preliminary data.</text>
</comment>
<sequence>MMGVQWATGQTITVSGTVKDAVTHLPLQNVSVFFTGAQGVITDSAGRYTLQSDDQVSFLEFTILGYQSAKRKLGSGTSLVINVELTPSPKNLNNVTVTTNKRAKYRNKNNPAVELIRQVIAHKDDNRMQAYETAAYEKYEKIQLSLSKISKKLTDSKLLKRYNFVFDNPDTTQMEGMTVTPVYLEETLSDFYYRKKPQQEKTIVKGKKKVDFGEFVDMVGVSSYLNRLYEDINIYDNNISVLTNQFLSPIADLAPTFYMFYIRDTVEMNGEKLVKMYFTPRNPDDLLFRGTMFITLDGNYGIQQINMFVSSRVNLNFVRQLKIGQEFEKSKQGRYALTKSDMVVDFGLSKNGGGILGERTVSYKDFKTNIALNDSVFHGPAIVLQEKAEERVDSFWVQNRHDSLTQAEAKVYANIDSLKNMKSFRRLMDWATFALAGYKQAGPFEVGPANTFYSFNPVEGFRLRLGGRTTPKLSKRYYFETYGAYGFKDEKWKYFLSASYSINNKSIYSYPLHYVRASFQRDTKIPGQELQFVQEDNFLLSFKRGNNDKWLYNDIFNFTYVREFGDHLRYTLGYKYWKQTPAGSIIYTKPVAGTDMNVPDITTSELSAEFRWAPHEQFYQGKLYRIPIINKYPIFTLRYIAGIKGLTGGEYTYHNINLRVEKRFYLSQFGFTDITAEGGYLFGKVPFPLMTIHRANQTFSYQLTSFNLMNFMEFVSDHYASVTLDHYFNGFIFNKVPLLKRLKLREVIAGKILYGATRDENNPDKNPDQIKFPTTNGVVSTFVFDKQPYFEASVGIANIFKLVRVDFVKRFTYLQHPDIPTWGIRTRVKFDF</sequence>
<dbReference type="EMBL" id="BMIB01000004">
    <property type="protein sequence ID" value="GGH75096.1"/>
    <property type="molecule type" value="Genomic_DNA"/>
</dbReference>
<evidence type="ECO:0000313" key="2">
    <source>
        <dbReference type="Proteomes" id="UP000627292"/>
    </source>
</evidence>
<evidence type="ECO:0000313" key="1">
    <source>
        <dbReference type="EMBL" id="GGH75096.1"/>
    </source>
</evidence>
<accession>A0A917MXT5</accession>
<gene>
    <name evidence="1" type="ORF">GCM10011379_38300</name>
</gene>
<name>A0A917MXT5_9BACT</name>
<protein>
    <submittedName>
        <fullName evidence="1">Membrane protein</fullName>
    </submittedName>
</protein>
<keyword evidence="2" id="KW-1185">Reference proteome</keyword>
<reference evidence="1" key="1">
    <citation type="journal article" date="2014" name="Int. J. Syst. Evol. Microbiol.">
        <title>Complete genome sequence of Corynebacterium casei LMG S-19264T (=DSM 44701T), isolated from a smear-ripened cheese.</title>
        <authorList>
            <consortium name="US DOE Joint Genome Institute (JGI-PGF)"/>
            <person name="Walter F."/>
            <person name="Albersmeier A."/>
            <person name="Kalinowski J."/>
            <person name="Ruckert C."/>
        </authorList>
    </citation>
    <scope>NUCLEOTIDE SEQUENCE</scope>
    <source>
        <strain evidence="1">CGMCC 1.15290</strain>
    </source>
</reference>
<reference evidence="1" key="2">
    <citation type="submission" date="2020-09" db="EMBL/GenBank/DDBJ databases">
        <authorList>
            <person name="Sun Q."/>
            <person name="Zhou Y."/>
        </authorList>
    </citation>
    <scope>NUCLEOTIDE SEQUENCE</scope>
    <source>
        <strain evidence="1">CGMCC 1.15290</strain>
    </source>
</reference>
<dbReference type="InterPro" id="IPR008969">
    <property type="entry name" value="CarboxyPept-like_regulatory"/>
</dbReference>
<dbReference type="Gene3D" id="2.60.40.1120">
    <property type="entry name" value="Carboxypeptidase-like, regulatory domain"/>
    <property type="match status" value="1"/>
</dbReference>
<dbReference type="Pfam" id="PF18939">
    <property type="entry name" value="DUF5686"/>
    <property type="match status" value="1"/>
</dbReference>